<keyword evidence="2" id="KW-1185">Reference proteome</keyword>
<gene>
    <name evidence="1" type="ORF">IC235_15795</name>
</gene>
<comment type="caution">
    <text evidence="1">The sequence shown here is derived from an EMBL/GenBank/DDBJ whole genome shotgun (WGS) entry which is preliminary data.</text>
</comment>
<dbReference type="AlphaFoldDB" id="A0A927BFA3"/>
<reference evidence="1" key="1">
    <citation type="submission" date="2020-09" db="EMBL/GenBank/DDBJ databases">
        <authorList>
            <person name="Kim M.K."/>
        </authorList>
    </citation>
    <scope>NUCLEOTIDE SEQUENCE</scope>
    <source>
        <strain evidence="1">BT664</strain>
    </source>
</reference>
<organism evidence="1 2">
    <name type="scientific">Hymenobacter montanus</name>
    <dbReference type="NCBI Taxonomy" id="2771359"/>
    <lineage>
        <taxon>Bacteria</taxon>
        <taxon>Pseudomonadati</taxon>
        <taxon>Bacteroidota</taxon>
        <taxon>Cytophagia</taxon>
        <taxon>Cytophagales</taxon>
        <taxon>Hymenobacteraceae</taxon>
        <taxon>Hymenobacter</taxon>
    </lineage>
</organism>
<evidence type="ECO:0000313" key="2">
    <source>
        <dbReference type="Proteomes" id="UP000612233"/>
    </source>
</evidence>
<protein>
    <submittedName>
        <fullName evidence="1">Uncharacterized protein</fullName>
    </submittedName>
</protein>
<dbReference type="Proteomes" id="UP000612233">
    <property type="component" value="Unassembled WGS sequence"/>
</dbReference>
<proteinExistence type="predicted"/>
<name>A0A927BFA3_9BACT</name>
<dbReference type="RefSeq" id="WP_191006163.1">
    <property type="nucleotide sequence ID" value="NZ_JACXAD010000019.1"/>
</dbReference>
<dbReference type="EMBL" id="JACXAD010000019">
    <property type="protein sequence ID" value="MBD2769351.1"/>
    <property type="molecule type" value="Genomic_DNA"/>
</dbReference>
<accession>A0A927BFA3</accession>
<sequence length="125" mass="14719">MDSPVIPAGFPDPALVINYPTALRFVRYRLNRMMHGQMKPWAREYRFNYARLVEIKKDNRPLYVPLVQRLLATWGHSVEVIRLLSPDKAKRHFYWFATPQAHALFSHELRCYDQLVALAGHERTA</sequence>
<evidence type="ECO:0000313" key="1">
    <source>
        <dbReference type="EMBL" id="MBD2769351.1"/>
    </source>
</evidence>